<keyword evidence="1" id="KW-0479">Metal-binding</keyword>
<dbReference type="InterPro" id="IPR050963">
    <property type="entry name" value="Sirohydro_Cobaltochel/CbiX"/>
</dbReference>
<evidence type="ECO:0000256" key="2">
    <source>
        <dbReference type="ARBA" id="ARBA00023239"/>
    </source>
</evidence>
<dbReference type="EMBL" id="CAJVAS010000028">
    <property type="protein sequence ID" value="CAG7644679.1"/>
    <property type="molecule type" value="Genomic_DNA"/>
</dbReference>
<dbReference type="PANTHER" id="PTHR33542:SF3">
    <property type="entry name" value="SIROHYDROCHLORIN FERROCHELATASE, CHLOROPLASTIC"/>
    <property type="match status" value="1"/>
</dbReference>
<dbReference type="Pfam" id="PF01903">
    <property type="entry name" value="CbiX"/>
    <property type="match status" value="1"/>
</dbReference>
<dbReference type="PANTHER" id="PTHR33542">
    <property type="entry name" value="SIROHYDROCHLORIN FERROCHELATASE, CHLOROPLASTIC"/>
    <property type="match status" value="1"/>
</dbReference>
<evidence type="ECO:0008006" key="5">
    <source>
        <dbReference type="Google" id="ProtNLM"/>
    </source>
</evidence>
<dbReference type="GO" id="GO:0046872">
    <property type="term" value="F:metal ion binding"/>
    <property type="evidence" value="ECO:0007669"/>
    <property type="project" value="UniProtKB-KW"/>
</dbReference>
<comment type="caution">
    <text evidence="3">The sequence shown here is derived from an EMBL/GenBank/DDBJ whole genome shotgun (WGS) entry which is preliminary data.</text>
</comment>
<dbReference type="AlphaFoldDB" id="A0A916K7V5"/>
<dbReference type="Proteomes" id="UP000693672">
    <property type="component" value="Unassembled WGS sequence"/>
</dbReference>
<dbReference type="GO" id="GO:0016829">
    <property type="term" value="F:lyase activity"/>
    <property type="evidence" value="ECO:0007669"/>
    <property type="project" value="UniProtKB-KW"/>
</dbReference>
<evidence type="ECO:0000256" key="1">
    <source>
        <dbReference type="ARBA" id="ARBA00022723"/>
    </source>
</evidence>
<gene>
    <name evidence="3" type="ORF">PAESOLCIP111_04771</name>
</gene>
<dbReference type="InterPro" id="IPR002762">
    <property type="entry name" value="CbiX-like"/>
</dbReference>
<dbReference type="RefSeq" id="WP_218094487.1">
    <property type="nucleotide sequence ID" value="NZ_CAJVAS010000028.1"/>
</dbReference>
<keyword evidence="2" id="KW-0456">Lyase</keyword>
<reference evidence="3" key="1">
    <citation type="submission" date="2021-06" db="EMBL/GenBank/DDBJ databases">
        <authorList>
            <person name="Criscuolo A."/>
        </authorList>
    </citation>
    <scope>NUCLEOTIDE SEQUENCE</scope>
    <source>
        <strain evidence="3">CIP111600</strain>
    </source>
</reference>
<organism evidence="3 4">
    <name type="scientific">Paenibacillus solanacearum</name>
    <dbReference type="NCBI Taxonomy" id="2048548"/>
    <lineage>
        <taxon>Bacteria</taxon>
        <taxon>Bacillati</taxon>
        <taxon>Bacillota</taxon>
        <taxon>Bacilli</taxon>
        <taxon>Bacillales</taxon>
        <taxon>Paenibacillaceae</taxon>
        <taxon>Paenibacillus</taxon>
    </lineage>
</organism>
<accession>A0A916K7V5</accession>
<sequence>MVKYGILVISHGSRSADWVRLVDEAVAAVRLPETVPICSAYLEIVEGRLIQDGITQLEALGVTDLIVVPLFVSSGSTHIDEISYAFGVKRQPLLPTDMEPFAVRARIHWTSPIDDDPVIAEIVYGKLRRLSVQPSREIVMLVGHGSIEKGFHLLWRRGLERLAARVRELGGFAEADSAMLLPDQLPRKMKYWKVRKPDHTVIVAPLFLSEGYFTRQVIPARLTGFAYRYGGEALLPHPYISRWIEQQIRPYLPAASADTAYDAERG</sequence>
<evidence type="ECO:0000313" key="4">
    <source>
        <dbReference type="Proteomes" id="UP000693672"/>
    </source>
</evidence>
<evidence type="ECO:0000313" key="3">
    <source>
        <dbReference type="EMBL" id="CAG7644679.1"/>
    </source>
</evidence>
<proteinExistence type="predicted"/>
<keyword evidence="4" id="KW-1185">Reference proteome</keyword>
<protein>
    <recommendedName>
        <fullName evidence="5">Cobalamin biosynthesis protein CbiX</fullName>
    </recommendedName>
</protein>
<name>A0A916K7V5_9BACL</name>